<accession>A0A968KTZ1</accession>
<feature type="chain" id="PRO_5036718130" description="Outer membrane protein beta-barrel domain-containing protein" evidence="1">
    <location>
        <begin position="20"/>
        <end position="192"/>
    </location>
</feature>
<evidence type="ECO:0008006" key="4">
    <source>
        <dbReference type="Google" id="ProtNLM"/>
    </source>
</evidence>
<comment type="caution">
    <text evidence="2">The sequence shown here is derived from an EMBL/GenBank/DDBJ whole genome shotgun (WGS) entry which is preliminary data.</text>
</comment>
<sequence length="192" mass="21321">MRKLVIILSLILLTLTAQAQTIGQDQLYSAGDVSIRIGVGPFIPLYVHAFDFSDFSMSGMKVGFGLGLGVDVYLSNNFKLGGSIAFATSNGVNGNLSFLVPATMRIDWEFHALKFDFPVGIDVGLLFNRYRELFAINFLMRPHAGAFFNITRSWSVGIDAVFWVVPQVVWDDLPKSRVGTFMEIVIAGRYRI</sequence>
<gene>
    <name evidence="2" type="ORF">HCT46_01995</name>
</gene>
<dbReference type="EMBL" id="JAATLK010000001">
    <property type="protein sequence ID" value="NIZ46699.1"/>
    <property type="molecule type" value="Genomic_DNA"/>
</dbReference>
<proteinExistence type="predicted"/>
<organism evidence="2 3">
    <name type="scientific">Entomospira nematocerorum</name>
    <dbReference type="NCBI Taxonomy" id="2719987"/>
    <lineage>
        <taxon>Bacteria</taxon>
        <taxon>Pseudomonadati</taxon>
        <taxon>Spirochaetota</taxon>
        <taxon>Spirochaetia</taxon>
        <taxon>Spirochaetales</taxon>
        <taxon>Spirochaetaceae</taxon>
        <taxon>Entomospira</taxon>
    </lineage>
</organism>
<evidence type="ECO:0000313" key="3">
    <source>
        <dbReference type="Proteomes" id="UP000752013"/>
    </source>
</evidence>
<dbReference type="RefSeq" id="WP_167703152.1">
    <property type="nucleotide sequence ID" value="NZ_CP118168.1"/>
</dbReference>
<keyword evidence="3" id="KW-1185">Reference proteome</keyword>
<name>A0A968KTZ1_9SPIO</name>
<dbReference type="NCBIfam" id="NF047328">
    <property type="entry name" value="OMP_TP0733"/>
    <property type="match status" value="1"/>
</dbReference>
<evidence type="ECO:0000313" key="2">
    <source>
        <dbReference type="EMBL" id="NIZ46699.1"/>
    </source>
</evidence>
<dbReference type="AlphaFoldDB" id="A0A968KTZ1"/>
<evidence type="ECO:0000256" key="1">
    <source>
        <dbReference type="SAM" id="SignalP"/>
    </source>
</evidence>
<reference evidence="2" key="1">
    <citation type="submission" date="2020-03" db="EMBL/GenBank/DDBJ databases">
        <title>Spirochaetal bacteria isolated from arthropods constitute a novel genus Entomospira genus novum within the order Spirochaetales.</title>
        <authorList>
            <person name="Grana-Miraglia L."/>
            <person name="Sikutova S."/>
            <person name="Fingerle V."/>
            <person name="Sing A."/>
            <person name="Castillo-Ramirez S."/>
            <person name="Margos G."/>
            <person name="Rudolf I."/>
        </authorList>
    </citation>
    <scope>NUCLEOTIDE SEQUENCE</scope>
    <source>
        <strain evidence="2">BR208</strain>
    </source>
</reference>
<keyword evidence="1" id="KW-0732">Signal</keyword>
<feature type="signal peptide" evidence="1">
    <location>
        <begin position="1"/>
        <end position="19"/>
    </location>
</feature>
<dbReference type="Proteomes" id="UP000752013">
    <property type="component" value="Unassembled WGS sequence"/>
</dbReference>
<protein>
    <recommendedName>
        <fullName evidence="4">Outer membrane protein beta-barrel domain-containing protein</fullName>
    </recommendedName>
</protein>